<gene>
    <name evidence="15" type="primary">sasA_21</name>
    <name evidence="15" type="ORF">PAECIP111893_04074</name>
</gene>
<evidence type="ECO:0000256" key="8">
    <source>
        <dbReference type="ARBA" id="ARBA00022777"/>
    </source>
</evidence>
<evidence type="ECO:0000313" key="16">
    <source>
        <dbReference type="Proteomes" id="UP000838686"/>
    </source>
</evidence>
<protein>
    <recommendedName>
        <fullName evidence="3">histidine kinase</fullName>
        <ecNumber evidence="3">2.7.13.3</ecNumber>
    </recommendedName>
</protein>
<evidence type="ECO:0000256" key="9">
    <source>
        <dbReference type="ARBA" id="ARBA00022840"/>
    </source>
</evidence>
<evidence type="ECO:0000259" key="14">
    <source>
        <dbReference type="PROSITE" id="PS50885"/>
    </source>
</evidence>
<dbReference type="SMART" id="SM00387">
    <property type="entry name" value="HATPase_c"/>
    <property type="match status" value="1"/>
</dbReference>
<dbReference type="CDD" id="cd06225">
    <property type="entry name" value="HAMP"/>
    <property type="match status" value="1"/>
</dbReference>
<dbReference type="PRINTS" id="PR00344">
    <property type="entry name" value="BCTRLSENSOR"/>
</dbReference>
<keyword evidence="10" id="KW-0902">Two-component regulatory system</keyword>
<dbReference type="InterPro" id="IPR003660">
    <property type="entry name" value="HAMP_dom"/>
</dbReference>
<dbReference type="InterPro" id="IPR003594">
    <property type="entry name" value="HATPase_dom"/>
</dbReference>
<dbReference type="SMART" id="SM00304">
    <property type="entry name" value="HAMP"/>
    <property type="match status" value="1"/>
</dbReference>
<dbReference type="PANTHER" id="PTHR44936:SF10">
    <property type="entry name" value="SENSOR PROTEIN RSTB"/>
    <property type="match status" value="1"/>
</dbReference>
<dbReference type="PROSITE" id="PS50885">
    <property type="entry name" value="HAMP"/>
    <property type="match status" value="1"/>
</dbReference>
<proteinExistence type="predicted"/>
<feature type="transmembrane region" description="Helical" evidence="12">
    <location>
        <begin position="16"/>
        <end position="37"/>
    </location>
</feature>
<dbReference type="Pfam" id="PF00672">
    <property type="entry name" value="HAMP"/>
    <property type="match status" value="1"/>
</dbReference>
<dbReference type="SUPFAM" id="SSF47384">
    <property type="entry name" value="Homodimeric domain of signal transducing histidine kinase"/>
    <property type="match status" value="1"/>
</dbReference>
<organism evidence="15 16">
    <name type="scientific">Paenibacillus plantiphilus</name>
    <dbReference type="NCBI Taxonomy" id="2905650"/>
    <lineage>
        <taxon>Bacteria</taxon>
        <taxon>Bacillati</taxon>
        <taxon>Bacillota</taxon>
        <taxon>Bacilli</taxon>
        <taxon>Bacillales</taxon>
        <taxon>Paenibacillaceae</taxon>
        <taxon>Paenibacillus</taxon>
    </lineage>
</organism>
<dbReference type="EMBL" id="CAKMMF010000026">
    <property type="protein sequence ID" value="CAH1216205.1"/>
    <property type="molecule type" value="Genomic_DNA"/>
</dbReference>
<evidence type="ECO:0000256" key="2">
    <source>
        <dbReference type="ARBA" id="ARBA00004651"/>
    </source>
</evidence>
<feature type="domain" description="HAMP" evidence="14">
    <location>
        <begin position="198"/>
        <end position="251"/>
    </location>
</feature>
<dbReference type="InterPro" id="IPR005467">
    <property type="entry name" value="His_kinase_dom"/>
</dbReference>
<dbReference type="InterPro" id="IPR004358">
    <property type="entry name" value="Sig_transdc_His_kin-like_C"/>
</dbReference>
<keyword evidence="8" id="KW-0418">Kinase</keyword>
<dbReference type="GO" id="GO:0016740">
    <property type="term" value="F:transferase activity"/>
    <property type="evidence" value="ECO:0007669"/>
    <property type="project" value="UniProtKB-KW"/>
</dbReference>
<evidence type="ECO:0000256" key="6">
    <source>
        <dbReference type="ARBA" id="ARBA00022679"/>
    </source>
</evidence>
<dbReference type="PANTHER" id="PTHR44936">
    <property type="entry name" value="SENSOR PROTEIN CREC"/>
    <property type="match status" value="1"/>
</dbReference>
<comment type="catalytic activity">
    <reaction evidence="1">
        <text>ATP + protein L-histidine = ADP + protein N-phospho-L-histidine.</text>
        <dbReference type="EC" id="2.7.13.3"/>
    </reaction>
</comment>
<dbReference type="InterPro" id="IPR003661">
    <property type="entry name" value="HisK_dim/P_dom"/>
</dbReference>
<evidence type="ECO:0000256" key="5">
    <source>
        <dbReference type="ARBA" id="ARBA00022553"/>
    </source>
</evidence>
<dbReference type="Gene3D" id="6.10.340.10">
    <property type="match status" value="1"/>
</dbReference>
<evidence type="ECO:0000256" key="3">
    <source>
        <dbReference type="ARBA" id="ARBA00012438"/>
    </source>
</evidence>
<feature type="domain" description="Histidine kinase" evidence="13">
    <location>
        <begin position="259"/>
        <end position="477"/>
    </location>
</feature>
<keyword evidence="6 15" id="KW-0808">Transferase</keyword>
<feature type="transmembrane region" description="Helical" evidence="12">
    <location>
        <begin position="179"/>
        <end position="197"/>
    </location>
</feature>
<dbReference type="SUPFAM" id="SSF158472">
    <property type="entry name" value="HAMP domain-like"/>
    <property type="match status" value="1"/>
</dbReference>
<dbReference type="SMART" id="SM00388">
    <property type="entry name" value="HisKA"/>
    <property type="match status" value="1"/>
</dbReference>
<dbReference type="PROSITE" id="PS50109">
    <property type="entry name" value="HIS_KIN"/>
    <property type="match status" value="1"/>
</dbReference>
<dbReference type="RefSeq" id="WP_236344405.1">
    <property type="nucleotide sequence ID" value="NZ_CAKMMF010000026.1"/>
</dbReference>
<dbReference type="Proteomes" id="UP000838686">
    <property type="component" value="Unassembled WGS sequence"/>
</dbReference>
<reference evidence="15" key="1">
    <citation type="submission" date="2022-01" db="EMBL/GenBank/DDBJ databases">
        <authorList>
            <person name="Criscuolo A."/>
        </authorList>
    </citation>
    <scope>NUCLEOTIDE SEQUENCE</scope>
    <source>
        <strain evidence="15">CIP111893</strain>
    </source>
</reference>
<dbReference type="InterPro" id="IPR036097">
    <property type="entry name" value="HisK_dim/P_sf"/>
</dbReference>
<evidence type="ECO:0000256" key="7">
    <source>
        <dbReference type="ARBA" id="ARBA00022741"/>
    </source>
</evidence>
<dbReference type="Pfam" id="PF00512">
    <property type="entry name" value="HisKA"/>
    <property type="match status" value="1"/>
</dbReference>
<dbReference type="Gene3D" id="1.10.287.130">
    <property type="match status" value="1"/>
</dbReference>
<evidence type="ECO:0000259" key="13">
    <source>
        <dbReference type="PROSITE" id="PS50109"/>
    </source>
</evidence>
<evidence type="ECO:0000256" key="11">
    <source>
        <dbReference type="ARBA" id="ARBA00023136"/>
    </source>
</evidence>
<keyword evidence="11 12" id="KW-0472">Membrane</keyword>
<sequence>MSDTARHPSLLQYWSIRYFLIISISVAILIASAMFIIRTAATHQQTRSLEAMARDVAFLAADNGGTLPKSPTMHNMLESMVRQHGLSGRPILYILESDGSIRQQHPSDPPDGTRQFGPMLIEMLTGSPHVLEFETDASDFPYMVAVQPMLHESTITGYLLYFEKKQTRLKDLFTSSPRFILLCTLLLIGWGIVYYMTRGLVKPVGDVARAAKQVVAGSYDICINTAYKEAEFYKLTHSFNEMTNRLARLEALRSQLLAGITKEMKTPVTTIRSLVQAVKNGEVTGEEADAYLEASLEESYRFQKMIEKLLEFNRYIAGGVSVARESCDLDKLLTEIIDRWKLAQHDKKLKVVQETASDRDDWQTWIDPARVEQVLINLLNNARDAMPSKGTVRVLLKHESDNFLIQVQDTGRGISQEKSDDMFELFYRGSDNTTREHGLGIGLPFSRLIARSLGGDLVLSDGTPGRTTFTLILSSDHIQHTSI</sequence>
<evidence type="ECO:0000256" key="1">
    <source>
        <dbReference type="ARBA" id="ARBA00000085"/>
    </source>
</evidence>
<comment type="caution">
    <text evidence="15">The sequence shown here is derived from an EMBL/GenBank/DDBJ whole genome shotgun (WGS) entry which is preliminary data.</text>
</comment>
<dbReference type="EC" id="2.7.13.3" evidence="3"/>
<dbReference type="SUPFAM" id="SSF55874">
    <property type="entry name" value="ATPase domain of HSP90 chaperone/DNA topoisomerase II/histidine kinase"/>
    <property type="match status" value="1"/>
</dbReference>
<dbReference type="CDD" id="cd00082">
    <property type="entry name" value="HisKA"/>
    <property type="match status" value="1"/>
</dbReference>
<evidence type="ECO:0000313" key="15">
    <source>
        <dbReference type="EMBL" id="CAH1216205.1"/>
    </source>
</evidence>
<keyword evidence="16" id="KW-1185">Reference proteome</keyword>
<dbReference type="Gene3D" id="3.30.565.10">
    <property type="entry name" value="Histidine kinase-like ATPase, C-terminal domain"/>
    <property type="match status" value="1"/>
</dbReference>
<keyword evidence="9" id="KW-0067">ATP-binding</keyword>
<dbReference type="Pfam" id="PF02518">
    <property type="entry name" value="HATPase_c"/>
    <property type="match status" value="1"/>
</dbReference>
<keyword evidence="12" id="KW-0812">Transmembrane</keyword>
<evidence type="ECO:0000256" key="4">
    <source>
        <dbReference type="ARBA" id="ARBA00022475"/>
    </source>
</evidence>
<keyword evidence="4" id="KW-1003">Cell membrane</keyword>
<accession>A0ABN8GRL6</accession>
<keyword evidence="5" id="KW-0597">Phosphoprotein</keyword>
<evidence type="ECO:0000256" key="10">
    <source>
        <dbReference type="ARBA" id="ARBA00023012"/>
    </source>
</evidence>
<dbReference type="InterPro" id="IPR050980">
    <property type="entry name" value="2C_sensor_his_kinase"/>
</dbReference>
<evidence type="ECO:0000256" key="12">
    <source>
        <dbReference type="SAM" id="Phobius"/>
    </source>
</evidence>
<keyword evidence="12" id="KW-1133">Transmembrane helix</keyword>
<comment type="subcellular location">
    <subcellularLocation>
        <location evidence="2">Cell membrane</location>
        <topology evidence="2">Multi-pass membrane protein</topology>
    </subcellularLocation>
</comment>
<name>A0ABN8GRL6_9BACL</name>
<dbReference type="InterPro" id="IPR036890">
    <property type="entry name" value="HATPase_C_sf"/>
</dbReference>
<keyword evidence="7" id="KW-0547">Nucleotide-binding</keyword>